<accession>A0A1C7LVM5</accession>
<dbReference type="InterPro" id="IPR003953">
    <property type="entry name" value="FAD-dep_OxRdtase_2_FAD-bd"/>
</dbReference>
<comment type="caution">
    <text evidence="6">The sequence shown here is derived from an EMBL/GenBank/DDBJ whole genome shotgun (WGS) entry which is preliminary data.</text>
</comment>
<gene>
    <name evidence="6" type="primary">ifcA_0</name>
    <name evidence="6" type="ORF">A0H81_11030</name>
</gene>
<dbReference type="STRING" id="5627.A0A1C7LVM5"/>
<dbReference type="PANTHER" id="PTHR43400:SF7">
    <property type="entry name" value="FAD-DEPENDENT OXIDOREDUCTASE 2 FAD BINDING DOMAIN-CONTAINING PROTEIN"/>
    <property type="match status" value="1"/>
</dbReference>
<dbReference type="Proteomes" id="UP000092993">
    <property type="component" value="Unassembled WGS sequence"/>
</dbReference>
<dbReference type="OrthoDB" id="7777654at2759"/>
<dbReference type="InterPro" id="IPR036188">
    <property type="entry name" value="FAD/NAD-bd_sf"/>
</dbReference>
<dbReference type="OMA" id="WGGMSLK"/>
<dbReference type="Gene3D" id="3.50.50.60">
    <property type="entry name" value="FAD/NAD(P)-binding domain"/>
    <property type="match status" value="1"/>
</dbReference>
<organism evidence="6 7">
    <name type="scientific">Grifola frondosa</name>
    <name type="common">Maitake</name>
    <name type="synonym">Polyporus frondosus</name>
    <dbReference type="NCBI Taxonomy" id="5627"/>
    <lineage>
        <taxon>Eukaryota</taxon>
        <taxon>Fungi</taxon>
        <taxon>Dikarya</taxon>
        <taxon>Basidiomycota</taxon>
        <taxon>Agaricomycotina</taxon>
        <taxon>Agaricomycetes</taxon>
        <taxon>Polyporales</taxon>
        <taxon>Grifolaceae</taxon>
        <taxon>Grifola</taxon>
    </lineage>
</organism>
<proteinExistence type="predicted"/>
<dbReference type="EMBL" id="LUGG01000019">
    <property type="protein sequence ID" value="OBZ68692.1"/>
    <property type="molecule type" value="Genomic_DNA"/>
</dbReference>
<dbReference type="SUPFAM" id="SSF56425">
    <property type="entry name" value="Succinate dehydrogenase/fumarate reductase flavoprotein, catalytic domain"/>
    <property type="match status" value="1"/>
</dbReference>
<comment type="cofactor">
    <cofactor evidence="1">
        <name>FAD</name>
        <dbReference type="ChEBI" id="CHEBI:57692"/>
    </cofactor>
</comment>
<dbReference type="InterPro" id="IPR027477">
    <property type="entry name" value="Succ_DH/fumarate_Rdtase_cat_sf"/>
</dbReference>
<evidence type="ECO:0000313" key="7">
    <source>
        <dbReference type="Proteomes" id="UP000092993"/>
    </source>
</evidence>
<evidence type="ECO:0000313" key="6">
    <source>
        <dbReference type="EMBL" id="OBZ68692.1"/>
    </source>
</evidence>
<name>A0A1C7LVM5_GRIFR</name>
<keyword evidence="7" id="KW-1185">Reference proteome</keyword>
<keyword evidence="2" id="KW-0285">Flavoprotein</keyword>
<dbReference type="Pfam" id="PF00890">
    <property type="entry name" value="FAD_binding_2"/>
    <property type="match status" value="1"/>
</dbReference>
<dbReference type="AlphaFoldDB" id="A0A1C7LVM5"/>
<evidence type="ECO:0000256" key="1">
    <source>
        <dbReference type="ARBA" id="ARBA00001974"/>
    </source>
</evidence>
<reference evidence="6 7" key="1">
    <citation type="submission" date="2016-03" db="EMBL/GenBank/DDBJ databases">
        <title>Whole genome sequencing of Grifola frondosa 9006-11.</title>
        <authorList>
            <person name="Min B."/>
            <person name="Park H."/>
            <person name="Kim J.-G."/>
            <person name="Cho H."/>
            <person name="Oh Y.-L."/>
            <person name="Kong W.-S."/>
            <person name="Choi I.-G."/>
        </authorList>
    </citation>
    <scope>NUCLEOTIDE SEQUENCE [LARGE SCALE GENOMIC DNA]</scope>
    <source>
        <strain evidence="6 7">9006-11</strain>
    </source>
</reference>
<evidence type="ECO:0000256" key="4">
    <source>
        <dbReference type="ARBA" id="ARBA00023002"/>
    </source>
</evidence>
<dbReference type="PANTHER" id="PTHR43400">
    <property type="entry name" value="FUMARATE REDUCTASE"/>
    <property type="match status" value="1"/>
</dbReference>
<evidence type="ECO:0000256" key="2">
    <source>
        <dbReference type="ARBA" id="ARBA00022630"/>
    </source>
</evidence>
<dbReference type="Gene3D" id="3.90.700.10">
    <property type="entry name" value="Succinate dehydrogenase/fumarate reductase flavoprotein, catalytic domain"/>
    <property type="match status" value="1"/>
</dbReference>
<keyword evidence="3" id="KW-0274">FAD</keyword>
<dbReference type="NCBIfam" id="NF006130">
    <property type="entry name" value="PRK08274.1"/>
    <property type="match status" value="1"/>
</dbReference>
<sequence length="521" mass="55220">MTDRMYDCVAVGSGHAGCCAALSAVDSGCKRVLIVDKCPKEWAGGNGYFTAGAHRTVHAGLRDLLPIVQNVSPETASSIDMDAYSVDEFTADIMRLGDGQPHPGVVAAVVEGSREAVGWLAERVKVPFVFSFNRQAYLVNGRQRFWGGMVLGVEGGGKGLIAAHHAALEQAGVEVWFETPAVELSVADGSVNGIAIVHDGERVILSTSAVILACGGFESSSELRSKHLGAHWEGAKVRGTPYNTGDGLALAQSVGAKMAGDFNSCHSTCWDANAPADRGDRVLSNQFTKSGYPLGIMVNALGHRFIDEGIDFRNYTYAKFGREILAQPGGFAFQLFDSQVIPWLRSEEYADDVVEKICAQTLDELADKLSQIGLQDRAAFLDTVSRYNDAVRVFHSESSSKVWDPAVKDGLSTQSSQLHLEPAKSNWALPLDKPPFLVVKVSCGITFTFGGLAIDSETASVLSDATGTPIKGLFCAGELVGGLFYGNYPGGSGLTAGAVFGRKAGESAAKVAATSPLLDNR</sequence>
<evidence type="ECO:0000256" key="3">
    <source>
        <dbReference type="ARBA" id="ARBA00022827"/>
    </source>
</evidence>
<dbReference type="InterPro" id="IPR050315">
    <property type="entry name" value="FAD-oxidoreductase_2"/>
</dbReference>
<feature type="domain" description="FAD-dependent oxidoreductase 2 FAD-binding" evidence="5">
    <location>
        <begin position="84"/>
        <end position="492"/>
    </location>
</feature>
<dbReference type="GO" id="GO:0016491">
    <property type="term" value="F:oxidoreductase activity"/>
    <property type="evidence" value="ECO:0007669"/>
    <property type="project" value="UniProtKB-KW"/>
</dbReference>
<dbReference type="SUPFAM" id="SSF51905">
    <property type="entry name" value="FAD/NAD(P)-binding domain"/>
    <property type="match status" value="1"/>
</dbReference>
<protein>
    <submittedName>
        <fullName evidence="6">Fumarate reductase flavoprotein subunit</fullName>
    </submittedName>
</protein>
<evidence type="ECO:0000259" key="5">
    <source>
        <dbReference type="Pfam" id="PF00890"/>
    </source>
</evidence>
<keyword evidence="4" id="KW-0560">Oxidoreductase</keyword>